<dbReference type="Proteomes" id="UP000430146">
    <property type="component" value="Unassembled WGS sequence"/>
</dbReference>
<organism evidence="2 3">
    <name type="scientific">Mycolicibacterium vanbaalenii</name>
    <name type="common">Mycobacterium vanbaalenii</name>
    <dbReference type="NCBI Taxonomy" id="110539"/>
    <lineage>
        <taxon>Bacteria</taxon>
        <taxon>Bacillati</taxon>
        <taxon>Actinomycetota</taxon>
        <taxon>Actinomycetes</taxon>
        <taxon>Mycobacteriales</taxon>
        <taxon>Mycobacteriaceae</taxon>
        <taxon>Mycolicibacterium</taxon>
    </lineage>
</organism>
<gene>
    <name evidence="2" type="ORF">AELLOGFF_06443</name>
</gene>
<dbReference type="AlphaFoldDB" id="A0A5S9R9C1"/>
<evidence type="ECO:0008006" key="4">
    <source>
        <dbReference type="Google" id="ProtNLM"/>
    </source>
</evidence>
<feature type="signal peptide" evidence="1">
    <location>
        <begin position="1"/>
        <end position="24"/>
    </location>
</feature>
<sequence length="140" mass="14902">MIRETLAATAVAAAALCSAPTAVAEPGPMYPDDPGRYSTDVPGMIYDAHLTAPCTNMERFTFGRGKGGEALQCRWIPNQWPPVYTGFWQIAYELHGVQEIGARCPKPQAAAQAPDGRPLLCVGAQGWQPGILTSAGFTPL</sequence>
<evidence type="ECO:0000313" key="2">
    <source>
        <dbReference type="EMBL" id="CAA0136093.1"/>
    </source>
</evidence>
<keyword evidence="1" id="KW-0732">Signal</keyword>
<dbReference type="OrthoDB" id="4748009at2"/>
<protein>
    <recommendedName>
        <fullName evidence="4">Secreted protein</fullName>
    </recommendedName>
</protein>
<proteinExistence type="predicted"/>
<evidence type="ECO:0000256" key="1">
    <source>
        <dbReference type="SAM" id="SignalP"/>
    </source>
</evidence>
<accession>A0A5S9R9C1</accession>
<keyword evidence="3" id="KW-1185">Reference proteome</keyword>
<feature type="chain" id="PRO_5025021767" description="Secreted protein" evidence="1">
    <location>
        <begin position="25"/>
        <end position="140"/>
    </location>
</feature>
<dbReference type="RefSeq" id="WP_159235023.1">
    <property type="nucleotide sequence ID" value="NZ_CACSIP010000060.1"/>
</dbReference>
<name>A0A5S9R9C1_MYCVN</name>
<evidence type="ECO:0000313" key="3">
    <source>
        <dbReference type="Proteomes" id="UP000430146"/>
    </source>
</evidence>
<dbReference type="EMBL" id="CACSIP010000060">
    <property type="protein sequence ID" value="CAA0136093.1"/>
    <property type="molecule type" value="Genomic_DNA"/>
</dbReference>
<reference evidence="2 3" key="1">
    <citation type="submission" date="2019-11" db="EMBL/GenBank/DDBJ databases">
        <authorList>
            <person name="Holert J."/>
        </authorList>
    </citation>
    <scope>NUCLEOTIDE SEQUENCE [LARGE SCALE GENOMIC DNA]</scope>
    <source>
        <strain evidence="2">BC8_1</strain>
    </source>
</reference>